<reference evidence="1" key="1">
    <citation type="submission" date="2021-06" db="EMBL/GenBank/DDBJ databases">
        <authorList>
            <person name="Kallberg Y."/>
            <person name="Tangrot J."/>
            <person name="Rosling A."/>
        </authorList>
    </citation>
    <scope>NUCLEOTIDE SEQUENCE</scope>
    <source>
        <strain evidence="1">MA461A</strain>
    </source>
</reference>
<evidence type="ECO:0000313" key="1">
    <source>
        <dbReference type="EMBL" id="CAG8778639.1"/>
    </source>
</evidence>
<name>A0ACA9R654_9GLOM</name>
<proteinExistence type="predicted"/>
<keyword evidence="2" id="KW-1185">Reference proteome</keyword>
<evidence type="ECO:0000313" key="2">
    <source>
        <dbReference type="Proteomes" id="UP000789920"/>
    </source>
</evidence>
<accession>A0ACA9R654</accession>
<dbReference type="EMBL" id="CAJVQC010043973">
    <property type="protein sequence ID" value="CAG8778639.1"/>
    <property type="molecule type" value="Genomic_DNA"/>
</dbReference>
<organism evidence="1 2">
    <name type="scientific">Racocetra persica</name>
    <dbReference type="NCBI Taxonomy" id="160502"/>
    <lineage>
        <taxon>Eukaryota</taxon>
        <taxon>Fungi</taxon>
        <taxon>Fungi incertae sedis</taxon>
        <taxon>Mucoromycota</taxon>
        <taxon>Glomeromycotina</taxon>
        <taxon>Glomeromycetes</taxon>
        <taxon>Diversisporales</taxon>
        <taxon>Gigasporaceae</taxon>
        <taxon>Racocetra</taxon>
    </lineage>
</organism>
<protein>
    <submittedName>
        <fullName evidence="1">3813_t:CDS:1</fullName>
    </submittedName>
</protein>
<sequence>YRKSFEQFTLTKSLVINQTAKAISLSRKKDAVTKEYIKELQCLL</sequence>
<gene>
    <name evidence="1" type="ORF">RPERSI_LOCUS17255</name>
</gene>
<feature type="non-terminal residue" evidence="1">
    <location>
        <position position="1"/>
    </location>
</feature>
<comment type="caution">
    <text evidence="1">The sequence shown here is derived from an EMBL/GenBank/DDBJ whole genome shotgun (WGS) entry which is preliminary data.</text>
</comment>
<dbReference type="Proteomes" id="UP000789920">
    <property type="component" value="Unassembled WGS sequence"/>
</dbReference>
<feature type="non-terminal residue" evidence="1">
    <location>
        <position position="44"/>
    </location>
</feature>